<feature type="compositionally biased region" description="Basic residues" evidence="1">
    <location>
        <begin position="47"/>
        <end position="57"/>
    </location>
</feature>
<evidence type="ECO:0000256" key="1">
    <source>
        <dbReference type="SAM" id="MobiDB-lite"/>
    </source>
</evidence>
<dbReference type="OrthoDB" id="536368at2759"/>
<organism evidence="3 4">
    <name type="scientific">Zizania palustris</name>
    <name type="common">Northern wild rice</name>
    <dbReference type="NCBI Taxonomy" id="103762"/>
    <lineage>
        <taxon>Eukaryota</taxon>
        <taxon>Viridiplantae</taxon>
        <taxon>Streptophyta</taxon>
        <taxon>Embryophyta</taxon>
        <taxon>Tracheophyta</taxon>
        <taxon>Spermatophyta</taxon>
        <taxon>Magnoliopsida</taxon>
        <taxon>Liliopsida</taxon>
        <taxon>Poales</taxon>
        <taxon>Poaceae</taxon>
        <taxon>BOP clade</taxon>
        <taxon>Oryzoideae</taxon>
        <taxon>Oryzeae</taxon>
        <taxon>Zizaniinae</taxon>
        <taxon>Zizania</taxon>
    </lineage>
</organism>
<keyword evidence="2" id="KW-1133">Transmembrane helix</keyword>
<keyword evidence="2" id="KW-0812">Transmembrane</keyword>
<proteinExistence type="predicted"/>
<dbReference type="Proteomes" id="UP000729402">
    <property type="component" value="Unassembled WGS sequence"/>
</dbReference>
<reference evidence="3" key="2">
    <citation type="submission" date="2021-02" db="EMBL/GenBank/DDBJ databases">
        <authorList>
            <person name="Kimball J.A."/>
            <person name="Haas M.W."/>
            <person name="Macchietto M."/>
            <person name="Kono T."/>
            <person name="Duquette J."/>
            <person name="Shao M."/>
        </authorList>
    </citation>
    <scope>NUCLEOTIDE SEQUENCE</scope>
    <source>
        <tissue evidence="3">Fresh leaf tissue</tissue>
    </source>
</reference>
<evidence type="ECO:0000313" key="4">
    <source>
        <dbReference type="Proteomes" id="UP000729402"/>
    </source>
</evidence>
<sequence>MGWLQRFGHTAYMERFVVNMPNCRINKAFNFRCFASDSRGFQAGSTNKRKIKSKKRPKDVTQEPSKVISGGSKNRDQWAPELRVGRESKSAKTVMDKQFLEKVEAVRRSALEKKKADEKINYQAIDYDVPIESDKSTIGFGTRVGIGIAVVVFGLVFALGIFFRMEGTLLLLSI</sequence>
<protein>
    <submittedName>
        <fullName evidence="3">Uncharacterized protein</fullName>
    </submittedName>
</protein>
<evidence type="ECO:0000313" key="3">
    <source>
        <dbReference type="EMBL" id="KAG8080902.1"/>
    </source>
</evidence>
<reference evidence="3" key="1">
    <citation type="journal article" date="2021" name="bioRxiv">
        <title>Whole Genome Assembly and Annotation of Northern Wild Rice, Zizania palustris L., Supports a Whole Genome Duplication in the Zizania Genus.</title>
        <authorList>
            <person name="Haas M."/>
            <person name="Kono T."/>
            <person name="Macchietto M."/>
            <person name="Millas R."/>
            <person name="McGilp L."/>
            <person name="Shao M."/>
            <person name="Duquette J."/>
            <person name="Hirsch C.N."/>
            <person name="Kimball J."/>
        </authorList>
    </citation>
    <scope>NUCLEOTIDE SEQUENCE</scope>
    <source>
        <tissue evidence="3">Fresh leaf tissue</tissue>
    </source>
</reference>
<gene>
    <name evidence="3" type="ORF">GUJ93_ZPchr0007g4633</name>
</gene>
<name>A0A8J5TA10_ZIZPA</name>
<feature type="compositionally biased region" description="Basic and acidic residues" evidence="1">
    <location>
        <begin position="73"/>
        <end position="85"/>
    </location>
</feature>
<evidence type="ECO:0000256" key="2">
    <source>
        <dbReference type="SAM" id="Phobius"/>
    </source>
</evidence>
<feature type="transmembrane region" description="Helical" evidence="2">
    <location>
        <begin position="144"/>
        <end position="163"/>
    </location>
</feature>
<accession>A0A8J5TA10</accession>
<dbReference type="EMBL" id="JAAALK010000282">
    <property type="protein sequence ID" value="KAG8080902.1"/>
    <property type="molecule type" value="Genomic_DNA"/>
</dbReference>
<keyword evidence="4" id="KW-1185">Reference proteome</keyword>
<feature type="region of interest" description="Disordered" evidence="1">
    <location>
        <begin position="44"/>
        <end position="85"/>
    </location>
</feature>
<dbReference type="AlphaFoldDB" id="A0A8J5TA10"/>
<keyword evidence="2" id="KW-0472">Membrane</keyword>
<comment type="caution">
    <text evidence="3">The sequence shown here is derived from an EMBL/GenBank/DDBJ whole genome shotgun (WGS) entry which is preliminary data.</text>
</comment>